<evidence type="ECO:0000313" key="9">
    <source>
        <dbReference type="EMBL" id="RZC39740.1"/>
    </source>
</evidence>
<feature type="compositionally biased region" description="Acidic residues" evidence="8">
    <location>
        <begin position="161"/>
        <end position="195"/>
    </location>
</feature>
<evidence type="ECO:0000256" key="1">
    <source>
        <dbReference type="ARBA" id="ARBA00004604"/>
    </source>
</evidence>
<dbReference type="STRING" id="1661398.A0A482W3P3"/>
<feature type="non-terminal residue" evidence="9">
    <location>
        <position position="1"/>
    </location>
</feature>
<dbReference type="EMBL" id="QDEB01031696">
    <property type="protein sequence ID" value="RZC39740.1"/>
    <property type="molecule type" value="Genomic_DNA"/>
</dbReference>
<dbReference type="Pfam" id="PF06524">
    <property type="entry name" value="NOA36"/>
    <property type="match status" value="1"/>
</dbReference>
<protein>
    <submittedName>
        <fullName evidence="9">NOA36 domain containing protein</fullName>
    </submittedName>
</protein>
<comment type="similarity">
    <text evidence="2">Belongs to the NOA36 family.</text>
</comment>
<comment type="subcellular location">
    <subcellularLocation>
        <location evidence="1">Nucleus</location>
        <location evidence="1">Nucleolus</location>
    </subcellularLocation>
</comment>
<proteinExistence type="inferred from homology"/>
<dbReference type="GO" id="GO:0005730">
    <property type="term" value="C:nucleolus"/>
    <property type="evidence" value="ECO:0007669"/>
    <property type="project" value="UniProtKB-SubCell"/>
</dbReference>
<keyword evidence="6" id="KW-0862">Zinc</keyword>
<evidence type="ECO:0000256" key="7">
    <source>
        <dbReference type="ARBA" id="ARBA00023242"/>
    </source>
</evidence>
<evidence type="ECO:0000256" key="8">
    <source>
        <dbReference type="SAM" id="MobiDB-lite"/>
    </source>
</evidence>
<keyword evidence="4" id="KW-0677">Repeat</keyword>
<evidence type="ECO:0000256" key="3">
    <source>
        <dbReference type="ARBA" id="ARBA00022723"/>
    </source>
</evidence>
<comment type="caution">
    <text evidence="9">The sequence shown here is derived from an EMBL/GenBank/DDBJ whole genome shotgun (WGS) entry which is preliminary data.</text>
</comment>
<name>A0A482W3P3_ASBVE</name>
<dbReference type="AlphaFoldDB" id="A0A482W3P3"/>
<dbReference type="GO" id="GO:0008270">
    <property type="term" value="F:zinc ion binding"/>
    <property type="evidence" value="ECO:0007669"/>
    <property type="project" value="UniProtKB-KW"/>
</dbReference>
<gene>
    <name evidence="9" type="ORF">BDFB_004700</name>
</gene>
<dbReference type="PANTHER" id="PTHR13214:SF1">
    <property type="entry name" value="ZINC FINGER PROTEIN 330"/>
    <property type="match status" value="1"/>
</dbReference>
<reference evidence="9 10" key="1">
    <citation type="submission" date="2017-03" db="EMBL/GenBank/DDBJ databases">
        <title>Genome of the blue death feigning beetle - Asbolus verrucosus.</title>
        <authorList>
            <person name="Rider S.D."/>
        </authorList>
    </citation>
    <scope>NUCLEOTIDE SEQUENCE [LARGE SCALE GENOMIC DNA]</scope>
    <source>
        <strain evidence="9">Butters</strain>
        <tissue evidence="9">Head and leg muscle</tissue>
    </source>
</reference>
<keyword evidence="5" id="KW-0863">Zinc-finger</keyword>
<dbReference type="Proteomes" id="UP000292052">
    <property type="component" value="Unassembled WGS sequence"/>
</dbReference>
<feature type="region of interest" description="Disordered" evidence="8">
    <location>
        <begin position="130"/>
        <end position="195"/>
    </location>
</feature>
<evidence type="ECO:0000256" key="2">
    <source>
        <dbReference type="ARBA" id="ARBA00007212"/>
    </source>
</evidence>
<keyword evidence="7" id="KW-0539">Nucleus</keyword>
<dbReference type="PANTHER" id="PTHR13214">
    <property type="entry name" value="ZINC FINGER PROTEIN 330"/>
    <property type="match status" value="1"/>
</dbReference>
<evidence type="ECO:0000256" key="6">
    <source>
        <dbReference type="ARBA" id="ARBA00022833"/>
    </source>
</evidence>
<dbReference type="OrthoDB" id="10258894at2759"/>
<organism evidence="9 10">
    <name type="scientific">Asbolus verrucosus</name>
    <name type="common">Desert ironclad beetle</name>
    <dbReference type="NCBI Taxonomy" id="1661398"/>
    <lineage>
        <taxon>Eukaryota</taxon>
        <taxon>Metazoa</taxon>
        <taxon>Ecdysozoa</taxon>
        <taxon>Arthropoda</taxon>
        <taxon>Hexapoda</taxon>
        <taxon>Insecta</taxon>
        <taxon>Pterygota</taxon>
        <taxon>Neoptera</taxon>
        <taxon>Endopterygota</taxon>
        <taxon>Coleoptera</taxon>
        <taxon>Polyphaga</taxon>
        <taxon>Cucujiformia</taxon>
        <taxon>Tenebrionidae</taxon>
        <taxon>Pimeliinae</taxon>
        <taxon>Asbolus</taxon>
    </lineage>
</organism>
<accession>A0A482W3P3</accession>
<keyword evidence="3" id="KW-0479">Metal-binding</keyword>
<evidence type="ECO:0000256" key="5">
    <source>
        <dbReference type="ARBA" id="ARBA00022771"/>
    </source>
</evidence>
<keyword evidence="10" id="KW-1185">Reference proteome</keyword>
<dbReference type="InterPro" id="IPR010531">
    <property type="entry name" value="NOA36"/>
</dbReference>
<evidence type="ECO:0000256" key="4">
    <source>
        <dbReference type="ARBA" id="ARBA00022737"/>
    </source>
</evidence>
<evidence type="ECO:0000313" key="10">
    <source>
        <dbReference type="Proteomes" id="UP000292052"/>
    </source>
</evidence>
<sequence>GAICDFCEAWICHGRKCLQTHACTCPLQDAVCIECERGVWDHGGRLFKCSFCDNFLCEDDQFEHQASCQVLESENYKCQSCNKLGQYSCLRCKTCYCEDHVRRKGFKYEKNKPIPCPKCGYDTSQTKDLSMSTRSHKFGRQGQAAYDDEDHNNEVAGGYGDYDDNESEEYDDDDDDEEDEDYEGTSEEESENGEK</sequence>